<feature type="transmembrane region" description="Helical" evidence="1">
    <location>
        <begin position="100"/>
        <end position="121"/>
    </location>
</feature>
<evidence type="ECO:0000313" key="3">
    <source>
        <dbReference type="Proteomes" id="UP001328107"/>
    </source>
</evidence>
<keyword evidence="1" id="KW-1133">Transmembrane helix</keyword>
<keyword evidence="3" id="KW-1185">Reference proteome</keyword>
<protein>
    <submittedName>
        <fullName evidence="2">Uncharacterized protein</fullName>
    </submittedName>
</protein>
<feature type="non-terminal residue" evidence="2">
    <location>
        <position position="1"/>
    </location>
</feature>
<sequence>QSSPHADGLRQCTAVPMAATTRRRRFAFVALATALAALTLAHQVATVSGAPDADRRAVVFEDEDHYFGCLPDRCEDPLHDSFFSFYACCGYDCCHKFRFWVIPAGIASVGFVAGAFFALCFQCRD</sequence>
<accession>A0AAN4ZHZ7</accession>
<dbReference type="Proteomes" id="UP001328107">
    <property type="component" value="Unassembled WGS sequence"/>
</dbReference>
<feature type="transmembrane region" description="Helical" evidence="1">
    <location>
        <begin position="26"/>
        <end position="45"/>
    </location>
</feature>
<dbReference type="EMBL" id="BTRK01000003">
    <property type="protein sequence ID" value="GMR41161.1"/>
    <property type="molecule type" value="Genomic_DNA"/>
</dbReference>
<comment type="caution">
    <text evidence="2">The sequence shown here is derived from an EMBL/GenBank/DDBJ whole genome shotgun (WGS) entry which is preliminary data.</text>
</comment>
<keyword evidence="1" id="KW-0812">Transmembrane</keyword>
<proteinExistence type="predicted"/>
<organism evidence="2 3">
    <name type="scientific">Pristionchus mayeri</name>
    <dbReference type="NCBI Taxonomy" id="1317129"/>
    <lineage>
        <taxon>Eukaryota</taxon>
        <taxon>Metazoa</taxon>
        <taxon>Ecdysozoa</taxon>
        <taxon>Nematoda</taxon>
        <taxon>Chromadorea</taxon>
        <taxon>Rhabditida</taxon>
        <taxon>Rhabditina</taxon>
        <taxon>Diplogasteromorpha</taxon>
        <taxon>Diplogasteroidea</taxon>
        <taxon>Neodiplogasteridae</taxon>
        <taxon>Pristionchus</taxon>
    </lineage>
</organism>
<evidence type="ECO:0000256" key="1">
    <source>
        <dbReference type="SAM" id="Phobius"/>
    </source>
</evidence>
<evidence type="ECO:0000313" key="2">
    <source>
        <dbReference type="EMBL" id="GMR41161.1"/>
    </source>
</evidence>
<keyword evidence="1" id="KW-0472">Membrane</keyword>
<reference evidence="3" key="1">
    <citation type="submission" date="2022-10" db="EMBL/GenBank/DDBJ databases">
        <title>Genome assembly of Pristionchus species.</title>
        <authorList>
            <person name="Yoshida K."/>
            <person name="Sommer R.J."/>
        </authorList>
    </citation>
    <scope>NUCLEOTIDE SEQUENCE [LARGE SCALE GENOMIC DNA]</scope>
    <source>
        <strain evidence="3">RS5460</strain>
    </source>
</reference>
<name>A0AAN4ZHZ7_9BILA</name>
<dbReference type="AlphaFoldDB" id="A0AAN4ZHZ7"/>
<gene>
    <name evidence="2" type="ORF">PMAYCL1PPCAC_11356</name>
</gene>